<protein>
    <recommendedName>
        <fullName evidence="2">Ubiquitin 3 binding protein But2 C-terminal domain-containing protein</fullName>
    </recommendedName>
</protein>
<accession>A0A4S4LA17</accession>
<gene>
    <name evidence="3" type="ORF">EW146_g9026</name>
</gene>
<comment type="caution">
    <text evidence="3">The sequence shown here is derived from an EMBL/GenBank/DDBJ whole genome shotgun (WGS) entry which is preliminary data.</text>
</comment>
<keyword evidence="1" id="KW-0812">Transmembrane</keyword>
<keyword evidence="1" id="KW-1133">Transmembrane helix</keyword>
<dbReference type="Pfam" id="PF09792">
    <property type="entry name" value="But2"/>
    <property type="match status" value="1"/>
</dbReference>
<organism evidence="3 4">
    <name type="scientific">Bondarzewia mesenterica</name>
    <dbReference type="NCBI Taxonomy" id="1095465"/>
    <lineage>
        <taxon>Eukaryota</taxon>
        <taxon>Fungi</taxon>
        <taxon>Dikarya</taxon>
        <taxon>Basidiomycota</taxon>
        <taxon>Agaricomycotina</taxon>
        <taxon>Agaricomycetes</taxon>
        <taxon>Russulales</taxon>
        <taxon>Bondarzewiaceae</taxon>
        <taxon>Bondarzewia</taxon>
    </lineage>
</organism>
<reference evidence="3 4" key="1">
    <citation type="submission" date="2019-02" db="EMBL/GenBank/DDBJ databases">
        <title>Genome sequencing of the rare red list fungi Bondarzewia mesenterica.</title>
        <authorList>
            <person name="Buettner E."/>
            <person name="Kellner H."/>
        </authorList>
    </citation>
    <scope>NUCLEOTIDE SEQUENCE [LARGE SCALE GENOMIC DNA]</scope>
    <source>
        <strain evidence="3 4">DSM 108281</strain>
    </source>
</reference>
<sequence>MVYLFASTPTRAQRDYSAREDNDAVAIPLLDDGSVTVEAPAFECNYQEQYRRTILHTSFYVLALLSLILSALNLFLLVAPFVTDRFAGRKLHELEFISPYIGLDKLSLPPTSPDTQIVNFPRMLARVQRSAPDRVFWPATPDRQTFTGTILPDARHFAVSHDLSTIAEFRVLDYAMERCRIAITLPLRNTSNADFNSQNLRPSNVHVWRLDTREGPVDPRVLSWRTMPHRATFLGALTANAGSTARTAEFACEQGALVQVEFSCSPTEEDMESGSCFLDFWQEPKLPGLGKSRFAANIDGGNF</sequence>
<proteinExistence type="predicted"/>
<keyword evidence="1" id="KW-0472">Membrane</keyword>
<evidence type="ECO:0000313" key="3">
    <source>
        <dbReference type="EMBL" id="THH08337.1"/>
    </source>
</evidence>
<dbReference type="InterPro" id="IPR018620">
    <property type="entry name" value="Ubiquitin3-bd_protein_But2_C"/>
</dbReference>
<dbReference type="OrthoDB" id="3350619at2759"/>
<dbReference type="EMBL" id="SGPL01000706">
    <property type="protein sequence ID" value="THH08337.1"/>
    <property type="molecule type" value="Genomic_DNA"/>
</dbReference>
<feature type="transmembrane region" description="Helical" evidence="1">
    <location>
        <begin position="59"/>
        <end position="82"/>
    </location>
</feature>
<evidence type="ECO:0000259" key="2">
    <source>
        <dbReference type="Pfam" id="PF09792"/>
    </source>
</evidence>
<dbReference type="AlphaFoldDB" id="A0A4S4LA17"/>
<dbReference type="Proteomes" id="UP000310158">
    <property type="component" value="Unassembled WGS sequence"/>
</dbReference>
<evidence type="ECO:0000313" key="4">
    <source>
        <dbReference type="Proteomes" id="UP000310158"/>
    </source>
</evidence>
<keyword evidence="4" id="KW-1185">Reference proteome</keyword>
<name>A0A4S4LA17_9AGAM</name>
<evidence type="ECO:0000256" key="1">
    <source>
        <dbReference type="SAM" id="Phobius"/>
    </source>
</evidence>
<feature type="domain" description="Ubiquitin 3 binding protein But2 C-terminal" evidence="2">
    <location>
        <begin position="120"/>
        <end position="265"/>
    </location>
</feature>